<dbReference type="STRING" id="665118.SAMN02983003_0874"/>
<evidence type="ECO:0000313" key="10">
    <source>
        <dbReference type="Proteomes" id="UP000183447"/>
    </source>
</evidence>
<dbReference type="CDD" id="cd06261">
    <property type="entry name" value="TM_PBP2"/>
    <property type="match status" value="1"/>
</dbReference>
<name>A0A1K2HUD2_9HYPH</name>
<keyword evidence="5 7" id="KW-1133">Transmembrane helix</keyword>
<feature type="transmembrane region" description="Helical" evidence="7">
    <location>
        <begin position="6"/>
        <end position="31"/>
    </location>
</feature>
<organism evidence="9 10">
    <name type="scientific">Devosia enhydra</name>
    <dbReference type="NCBI Taxonomy" id="665118"/>
    <lineage>
        <taxon>Bacteria</taxon>
        <taxon>Pseudomonadati</taxon>
        <taxon>Pseudomonadota</taxon>
        <taxon>Alphaproteobacteria</taxon>
        <taxon>Hyphomicrobiales</taxon>
        <taxon>Devosiaceae</taxon>
        <taxon>Devosia</taxon>
    </lineage>
</organism>
<sequence>MPLRFFLARLIDLVVVLFGISIVVFLMIRLIPGDAVAIMLGANTEITPESIAELRGRLGLDRPMIEQYFVWISGVLQGDFGTSIWTGRPVSEEIAANIWPTIELTLLSVLFGAAFSIPLGAFMAQARGRGSEVAVRVGAIAGLTIPSFWLGIVSIFMVSKLFPGWQALGYVPFTQDPLGNLSRMILPVIALSLPMLANLSRLVRSAMLDALGQDYVRTAKAKGAPRRVVVYKHALRNALIPFVTSVGVSAGYLLGGAIVIEQVFAIPGLGRLVLGAISERNYPLVQATILVMTAGFVIVNFLVDLLYAVIDPRISRR</sequence>
<protein>
    <submittedName>
        <fullName evidence="9">Peptide/nickel transport system permease protein</fullName>
    </submittedName>
</protein>
<dbReference type="PANTHER" id="PTHR43163">
    <property type="entry name" value="DIPEPTIDE TRANSPORT SYSTEM PERMEASE PROTEIN DPPB-RELATED"/>
    <property type="match status" value="1"/>
</dbReference>
<evidence type="ECO:0000256" key="4">
    <source>
        <dbReference type="ARBA" id="ARBA00022692"/>
    </source>
</evidence>
<dbReference type="EMBL" id="FPKU01000001">
    <property type="protein sequence ID" value="SFZ82090.1"/>
    <property type="molecule type" value="Genomic_DNA"/>
</dbReference>
<dbReference type="PANTHER" id="PTHR43163:SF6">
    <property type="entry name" value="DIPEPTIDE TRANSPORT SYSTEM PERMEASE PROTEIN DPPB-RELATED"/>
    <property type="match status" value="1"/>
</dbReference>
<dbReference type="GO" id="GO:0005886">
    <property type="term" value="C:plasma membrane"/>
    <property type="evidence" value="ECO:0007669"/>
    <property type="project" value="UniProtKB-SubCell"/>
</dbReference>
<evidence type="ECO:0000259" key="8">
    <source>
        <dbReference type="PROSITE" id="PS50928"/>
    </source>
</evidence>
<keyword evidence="3" id="KW-1003">Cell membrane</keyword>
<dbReference type="Gene3D" id="1.10.3720.10">
    <property type="entry name" value="MetI-like"/>
    <property type="match status" value="1"/>
</dbReference>
<keyword evidence="6 7" id="KW-0472">Membrane</keyword>
<feature type="transmembrane region" description="Helical" evidence="7">
    <location>
        <begin position="178"/>
        <end position="197"/>
    </location>
</feature>
<dbReference type="Pfam" id="PF19300">
    <property type="entry name" value="BPD_transp_1_N"/>
    <property type="match status" value="1"/>
</dbReference>
<feature type="domain" description="ABC transmembrane type-1" evidence="8">
    <location>
        <begin position="98"/>
        <end position="303"/>
    </location>
</feature>
<dbReference type="Pfam" id="PF00528">
    <property type="entry name" value="BPD_transp_1"/>
    <property type="match status" value="1"/>
</dbReference>
<keyword evidence="10" id="KW-1185">Reference proteome</keyword>
<comment type="similarity">
    <text evidence="7">Belongs to the binding-protein-dependent transport system permease family.</text>
</comment>
<feature type="transmembrane region" description="Helical" evidence="7">
    <location>
        <begin position="133"/>
        <end position="158"/>
    </location>
</feature>
<evidence type="ECO:0000256" key="6">
    <source>
        <dbReference type="ARBA" id="ARBA00023136"/>
    </source>
</evidence>
<dbReference type="Proteomes" id="UP000183447">
    <property type="component" value="Unassembled WGS sequence"/>
</dbReference>
<proteinExistence type="inferred from homology"/>
<feature type="transmembrane region" description="Helical" evidence="7">
    <location>
        <begin position="98"/>
        <end position="121"/>
    </location>
</feature>
<dbReference type="SUPFAM" id="SSF161098">
    <property type="entry name" value="MetI-like"/>
    <property type="match status" value="1"/>
</dbReference>
<dbReference type="InterPro" id="IPR000515">
    <property type="entry name" value="MetI-like"/>
</dbReference>
<evidence type="ECO:0000256" key="7">
    <source>
        <dbReference type="RuleBase" id="RU363032"/>
    </source>
</evidence>
<evidence type="ECO:0000256" key="1">
    <source>
        <dbReference type="ARBA" id="ARBA00004651"/>
    </source>
</evidence>
<dbReference type="OrthoDB" id="9805855at2"/>
<gene>
    <name evidence="9" type="ORF">SAMN02983003_0874</name>
</gene>
<evidence type="ECO:0000256" key="5">
    <source>
        <dbReference type="ARBA" id="ARBA00022989"/>
    </source>
</evidence>
<accession>A0A1K2HUD2</accession>
<evidence type="ECO:0000313" key="9">
    <source>
        <dbReference type="EMBL" id="SFZ82090.1"/>
    </source>
</evidence>
<feature type="transmembrane region" description="Helical" evidence="7">
    <location>
        <begin position="284"/>
        <end position="310"/>
    </location>
</feature>
<reference evidence="9 10" key="1">
    <citation type="submission" date="2016-11" db="EMBL/GenBank/DDBJ databases">
        <authorList>
            <person name="Jaros S."/>
            <person name="Januszkiewicz K."/>
            <person name="Wedrychowicz H."/>
        </authorList>
    </citation>
    <scope>NUCLEOTIDE SEQUENCE [LARGE SCALE GENOMIC DNA]</scope>
    <source>
        <strain evidence="9 10">ATCC 23634</strain>
    </source>
</reference>
<evidence type="ECO:0000256" key="2">
    <source>
        <dbReference type="ARBA" id="ARBA00022448"/>
    </source>
</evidence>
<keyword evidence="4 7" id="KW-0812">Transmembrane</keyword>
<evidence type="ECO:0000256" key="3">
    <source>
        <dbReference type="ARBA" id="ARBA00022475"/>
    </source>
</evidence>
<comment type="subcellular location">
    <subcellularLocation>
        <location evidence="1 7">Cell membrane</location>
        <topology evidence="1 7">Multi-pass membrane protein</topology>
    </subcellularLocation>
</comment>
<dbReference type="InterPro" id="IPR035906">
    <property type="entry name" value="MetI-like_sf"/>
</dbReference>
<dbReference type="AlphaFoldDB" id="A0A1K2HUD2"/>
<dbReference type="InterPro" id="IPR045621">
    <property type="entry name" value="BPD_transp_1_N"/>
</dbReference>
<dbReference type="RefSeq" id="WP_084603244.1">
    <property type="nucleotide sequence ID" value="NZ_FPKU01000001.1"/>
</dbReference>
<dbReference type="PROSITE" id="PS50928">
    <property type="entry name" value="ABC_TM1"/>
    <property type="match status" value="1"/>
</dbReference>
<dbReference type="GO" id="GO:0071916">
    <property type="term" value="F:dipeptide transmembrane transporter activity"/>
    <property type="evidence" value="ECO:0007669"/>
    <property type="project" value="TreeGrafter"/>
</dbReference>
<feature type="transmembrane region" description="Helical" evidence="7">
    <location>
        <begin position="239"/>
        <end position="264"/>
    </location>
</feature>
<keyword evidence="2 7" id="KW-0813">Transport</keyword>